<feature type="transmembrane region" description="Helical" evidence="7">
    <location>
        <begin position="84"/>
        <end position="101"/>
    </location>
</feature>
<evidence type="ECO:0000256" key="3">
    <source>
        <dbReference type="ARBA" id="ARBA00022692"/>
    </source>
</evidence>
<proteinExistence type="inferred from homology"/>
<sequence>MVTTGIVELRCNTASILSWQPIPLDLHLVPFVNDVINALPGPLHRIALRHRELIKFAIVGGTTFIVDMAIFYPLAYTILEGKPTVAKIISGVIATILSYILNREWTFNNRGGREVHHEALLFFAISGIGVLLAAAPLWVANNLFDMREAPEGLRLAILDFVLAYIIGNLLQMAFRFWALRRFAFPEMVPAAGEGGSTDPQPSFAELSDEELGHA</sequence>
<dbReference type="PANTHER" id="PTHR38459">
    <property type="entry name" value="PROPHAGE BACTOPRENOL-LINKED GLUCOSE TRANSLOCASE HOMOLOG"/>
    <property type="match status" value="1"/>
</dbReference>
<dbReference type="STRING" id="1073574.GOARA_019_00280"/>
<protein>
    <recommendedName>
        <fullName evidence="8">GtrA/DPMS transmembrane domain-containing protein</fullName>
    </recommendedName>
</protein>
<dbReference type="AlphaFoldDB" id="G7GYS1"/>
<dbReference type="PANTHER" id="PTHR38459:SF1">
    <property type="entry name" value="PROPHAGE BACTOPRENOL-LINKED GLUCOSE TRANSLOCASE HOMOLOG"/>
    <property type="match status" value="1"/>
</dbReference>
<dbReference type="EMBL" id="BAEE01000019">
    <property type="protein sequence ID" value="GAB08746.1"/>
    <property type="molecule type" value="Genomic_DNA"/>
</dbReference>
<name>G7GYS1_9ACTN</name>
<gene>
    <name evidence="9" type="ORF">GOARA_019_00280</name>
</gene>
<keyword evidence="5 7" id="KW-0472">Membrane</keyword>
<comment type="subcellular location">
    <subcellularLocation>
        <location evidence="1">Membrane</location>
        <topology evidence="1">Multi-pass membrane protein</topology>
    </subcellularLocation>
</comment>
<evidence type="ECO:0000256" key="2">
    <source>
        <dbReference type="ARBA" id="ARBA00009399"/>
    </source>
</evidence>
<comment type="caution">
    <text evidence="9">The sequence shown here is derived from an EMBL/GenBank/DDBJ whole genome shotgun (WGS) entry which is preliminary data.</text>
</comment>
<dbReference type="InterPro" id="IPR051401">
    <property type="entry name" value="GtrA_CellWall_Glycosyl"/>
</dbReference>
<reference evidence="9 10" key="1">
    <citation type="submission" date="2011-11" db="EMBL/GenBank/DDBJ databases">
        <title>Whole genome shotgun sequence of Gordonia araii NBRC 100433.</title>
        <authorList>
            <person name="Yoshida Y."/>
            <person name="Hosoyama A."/>
            <person name="Tsuchikane K."/>
            <person name="Katsumata H."/>
            <person name="Yamazaki S."/>
            <person name="Fujita N."/>
        </authorList>
    </citation>
    <scope>NUCLEOTIDE SEQUENCE [LARGE SCALE GENOMIC DNA]</scope>
    <source>
        <strain evidence="9 10">NBRC 100433</strain>
    </source>
</reference>
<feature type="transmembrane region" description="Helical" evidence="7">
    <location>
        <begin position="152"/>
        <end position="174"/>
    </location>
</feature>
<keyword evidence="4 7" id="KW-1133">Transmembrane helix</keyword>
<evidence type="ECO:0000313" key="10">
    <source>
        <dbReference type="Proteomes" id="UP000035088"/>
    </source>
</evidence>
<evidence type="ECO:0000256" key="1">
    <source>
        <dbReference type="ARBA" id="ARBA00004141"/>
    </source>
</evidence>
<evidence type="ECO:0000256" key="7">
    <source>
        <dbReference type="SAM" id="Phobius"/>
    </source>
</evidence>
<evidence type="ECO:0000256" key="4">
    <source>
        <dbReference type="ARBA" id="ARBA00022989"/>
    </source>
</evidence>
<keyword evidence="10" id="KW-1185">Reference proteome</keyword>
<evidence type="ECO:0000256" key="6">
    <source>
        <dbReference type="SAM" id="MobiDB-lite"/>
    </source>
</evidence>
<evidence type="ECO:0000259" key="8">
    <source>
        <dbReference type="Pfam" id="PF04138"/>
    </source>
</evidence>
<dbReference type="OrthoDB" id="9807815at2"/>
<dbReference type="GO" id="GO:0000271">
    <property type="term" value="P:polysaccharide biosynthetic process"/>
    <property type="evidence" value="ECO:0007669"/>
    <property type="project" value="InterPro"/>
</dbReference>
<feature type="domain" description="GtrA/DPMS transmembrane" evidence="8">
    <location>
        <begin position="55"/>
        <end position="184"/>
    </location>
</feature>
<accession>G7GYS1</accession>
<dbReference type="InterPro" id="IPR007267">
    <property type="entry name" value="GtrA_DPMS_TM"/>
</dbReference>
<organism evidence="9 10">
    <name type="scientific">Gordonia araii NBRC 100433</name>
    <dbReference type="NCBI Taxonomy" id="1073574"/>
    <lineage>
        <taxon>Bacteria</taxon>
        <taxon>Bacillati</taxon>
        <taxon>Actinomycetota</taxon>
        <taxon>Actinomycetes</taxon>
        <taxon>Mycobacteriales</taxon>
        <taxon>Gordoniaceae</taxon>
        <taxon>Gordonia</taxon>
    </lineage>
</organism>
<evidence type="ECO:0000256" key="5">
    <source>
        <dbReference type="ARBA" id="ARBA00023136"/>
    </source>
</evidence>
<comment type="similarity">
    <text evidence="2">Belongs to the GtrA family.</text>
</comment>
<feature type="transmembrane region" description="Helical" evidence="7">
    <location>
        <begin position="53"/>
        <end position="72"/>
    </location>
</feature>
<dbReference type="Pfam" id="PF04138">
    <property type="entry name" value="GtrA_DPMS_TM"/>
    <property type="match status" value="1"/>
</dbReference>
<dbReference type="Proteomes" id="UP000035088">
    <property type="component" value="Unassembled WGS sequence"/>
</dbReference>
<evidence type="ECO:0000313" key="9">
    <source>
        <dbReference type="EMBL" id="GAB08746.1"/>
    </source>
</evidence>
<feature type="region of interest" description="Disordered" evidence="6">
    <location>
        <begin position="192"/>
        <end position="214"/>
    </location>
</feature>
<dbReference type="GO" id="GO:0005886">
    <property type="term" value="C:plasma membrane"/>
    <property type="evidence" value="ECO:0007669"/>
    <property type="project" value="TreeGrafter"/>
</dbReference>
<feature type="transmembrane region" description="Helical" evidence="7">
    <location>
        <begin position="121"/>
        <end position="140"/>
    </location>
</feature>
<keyword evidence="3 7" id="KW-0812">Transmembrane</keyword>